<protein>
    <submittedName>
        <fullName evidence="2">Uncharacterized protein</fullName>
    </submittedName>
</protein>
<sequence>MARKIPHGTAEGWTYPIDPKTVLHNTLTGTGYTVNLQTGQKPTTGTMVSIPGHEHTVRTDSITSDDISDFATSKEHRGVLTQRENNLGTWNTGEDVYLDVSHRYPDTTRGARAARSAAMRGDQFAIYNVDRGLTEQNVAAPKVQQQYLQDKNIELSESAGQDYLESTSPVGLHVTTGIRTAPDKGTRGKRKAGTGQGTIVWTGEPN</sequence>
<accession>A0A6J5QT23</accession>
<evidence type="ECO:0000313" key="2">
    <source>
        <dbReference type="EMBL" id="CAB4185666.1"/>
    </source>
</evidence>
<dbReference type="EMBL" id="LR797078">
    <property type="protein sequence ID" value="CAB4185666.1"/>
    <property type="molecule type" value="Genomic_DNA"/>
</dbReference>
<proteinExistence type="predicted"/>
<gene>
    <name evidence="2" type="ORF">UFOVP1130_97</name>
</gene>
<reference evidence="2" key="1">
    <citation type="submission" date="2020-05" db="EMBL/GenBank/DDBJ databases">
        <authorList>
            <person name="Chiriac C."/>
            <person name="Salcher M."/>
            <person name="Ghai R."/>
            <person name="Kavagutti S V."/>
        </authorList>
    </citation>
    <scope>NUCLEOTIDE SEQUENCE</scope>
</reference>
<feature type="region of interest" description="Disordered" evidence="1">
    <location>
        <begin position="175"/>
        <end position="206"/>
    </location>
</feature>
<name>A0A6J5QT23_9CAUD</name>
<evidence type="ECO:0000256" key="1">
    <source>
        <dbReference type="SAM" id="MobiDB-lite"/>
    </source>
</evidence>
<organism evidence="2">
    <name type="scientific">uncultured Caudovirales phage</name>
    <dbReference type="NCBI Taxonomy" id="2100421"/>
    <lineage>
        <taxon>Viruses</taxon>
        <taxon>Duplodnaviria</taxon>
        <taxon>Heunggongvirae</taxon>
        <taxon>Uroviricota</taxon>
        <taxon>Caudoviricetes</taxon>
        <taxon>Peduoviridae</taxon>
        <taxon>Maltschvirus</taxon>
        <taxon>Maltschvirus maltsch</taxon>
    </lineage>
</organism>